<dbReference type="Proteomes" id="UP000195652">
    <property type="component" value="Chromosome"/>
</dbReference>
<reference evidence="1 2" key="3">
    <citation type="journal article" date="2020" name="Int. J. Syst. Evol. Microbiol.">
        <title>Corynebacterium silvaticum sp. nov., a unique group of NTTB corynebacteria in wild boar and roe deer.</title>
        <authorList>
            <person name="Dangel A."/>
            <person name="Berger A."/>
            <person name="Rau J."/>
            <person name="Eisenberg T."/>
            <person name="Kampfer P."/>
            <person name="Margos G."/>
            <person name="Contzen M."/>
            <person name="Busse H.J."/>
            <person name="Konrad R."/>
            <person name="Peters M."/>
            <person name="Sting R."/>
            <person name="Sing A."/>
        </authorList>
    </citation>
    <scope>NUCLEOTIDE SEQUENCE [LARGE SCALE GENOMIC DNA]</scope>
    <source>
        <strain evidence="1 2">PO100/5</strain>
    </source>
</reference>
<accession>A0ACD4Q077</accession>
<name>A0ACD4Q077_9CORY</name>
<keyword evidence="2" id="KW-1185">Reference proteome</keyword>
<protein>
    <submittedName>
        <fullName evidence="1">Ig-like domain-containing protein</fullName>
    </submittedName>
</protein>
<reference evidence="1 2" key="2">
    <citation type="journal article" date="2020" name="Antonie Van Leeuwenhoek">
        <title>Phylogenomic characterisation of a novel corynebacterial species pathogenic to animals.</title>
        <authorList>
            <person name="Moller J."/>
            <person name="Musella L."/>
            <person name="Melnikov V."/>
            <person name="Geissdorfer W."/>
            <person name="Burkovski A."/>
            <person name="Sangal V."/>
        </authorList>
    </citation>
    <scope>NUCLEOTIDE SEQUENCE [LARGE SCALE GENOMIC DNA]</scope>
    <source>
        <strain evidence="1 2">PO100/5</strain>
    </source>
</reference>
<evidence type="ECO:0000313" key="2">
    <source>
        <dbReference type="Proteomes" id="UP000195652"/>
    </source>
</evidence>
<dbReference type="EMBL" id="CP021417">
    <property type="protein sequence ID" value="WCV10596.1"/>
    <property type="molecule type" value="Genomic_DNA"/>
</dbReference>
<sequence length="130" mass="14373">MTKSQAEQRWNLKWSVNEDAKNGDQFKVELPQELMTVATGFLPLKDENGKTVATAAISGGQKEVVFTLTDYVQTNFQVKGSAFFTVEWDHKHSGLSVNGFGSRENPGTLTFGDVVTVICKEFICLMVHLG</sequence>
<proteinExistence type="predicted"/>
<organism evidence="1 2">
    <name type="scientific">Corynebacterium silvaticum</name>
    <dbReference type="NCBI Taxonomy" id="2320431"/>
    <lineage>
        <taxon>Bacteria</taxon>
        <taxon>Bacillati</taxon>
        <taxon>Actinomycetota</taxon>
        <taxon>Actinomycetes</taxon>
        <taxon>Mycobacteriales</taxon>
        <taxon>Corynebacteriaceae</taxon>
        <taxon>Corynebacterium</taxon>
    </lineage>
</organism>
<gene>
    <name evidence="1" type="ORF">CBE74_12895</name>
</gene>
<evidence type="ECO:0000313" key="1">
    <source>
        <dbReference type="EMBL" id="WCV10596.1"/>
    </source>
</evidence>
<reference evidence="1 2" key="4">
    <citation type="journal article" date="2020" name="PLoS ONE">
        <title>Taxonomic classification of strain PO100/5 shows a broader geographic distribution and genetic markers of the recently described Corynebacterium silvaticum.</title>
        <authorList>
            <person name="Viana M.V.C."/>
            <person name="Profeta R."/>
            <person name="da Silva A.L."/>
            <person name="Hurtado R."/>
            <person name="Cerqueira J.C."/>
            <person name="Ribeiro B.F.S."/>
            <person name="Almeida M.O."/>
            <person name="Morais-Rodrigues F."/>
            <person name="Soares S.C."/>
            <person name="Oliveira M."/>
            <person name="Tavares L."/>
            <person name="Figueiredo H."/>
            <person name="Wattam A.R."/>
            <person name="Barh D."/>
            <person name="Ghosh P."/>
            <person name="Silva A."/>
            <person name="Azevedo V."/>
        </authorList>
    </citation>
    <scope>NUCLEOTIDE SEQUENCE [LARGE SCALE GENOMIC DNA]</scope>
    <source>
        <strain evidence="1 2">PO100/5</strain>
    </source>
</reference>
<reference evidence="1 2" key="1">
    <citation type="journal article" date="2014" name="BMC Vet. Res.">
        <title>First report of Corynebacterium pseudotuberculosis from caseous lymphadenitis lesions in Black Alentejano pig (Sus scrofa domesticus).</title>
        <authorList>
            <person name="Oliveira M."/>
            <person name="Barroco C."/>
            <person name="Mottola C."/>
            <person name="Santos R."/>
            <person name="Lemsaddek A."/>
            <person name="Tavares L."/>
            <person name="Semedo-Lemsaddek T."/>
        </authorList>
    </citation>
    <scope>NUCLEOTIDE SEQUENCE [LARGE SCALE GENOMIC DNA]</scope>
    <source>
        <strain evidence="1 2">PO100/5</strain>
    </source>
</reference>